<accession>A0ACD4NJ10</accession>
<gene>
    <name evidence="1" type="ORF">OXU80_18760</name>
</gene>
<dbReference type="Proteomes" id="UP001163223">
    <property type="component" value="Chromosome"/>
</dbReference>
<proteinExistence type="predicted"/>
<dbReference type="EMBL" id="CP113520">
    <property type="protein sequence ID" value="WAJ26890.1"/>
    <property type="molecule type" value="Genomic_DNA"/>
</dbReference>
<keyword evidence="2" id="KW-1185">Reference proteome</keyword>
<evidence type="ECO:0000313" key="1">
    <source>
        <dbReference type="EMBL" id="WAJ26890.1"/>
    </source>
</evidence>
<protein>
    <submittedName>
        <fullName evidence="1">Uncharacterized protein</fullName>
    </submittedName>
</protein>
<organism evidence="1 2">
    <name type="scientific">Antarcticirhabdus aurantiaca</name>
    <dbReference type="NCBI Taxonomy" id="2606717"/>
    <lineage>
        <taxon>Bacteria</taxon>
        <taxon>Pseudomonadati</taxon>
        <taxon>Pseudomonadota</taxon>
        <taxon>Alphaproteobacteria</taxon>
        <taxon>Hyphomicrobiales</taxon>
        <taxon>Aurantimonadaceae</taxon>
        <taxon>Antarcticirhabdus</taxon>
    </lineage>
</organism>
<sequence>MAFLKPLLDIVVLGAFCTAVVLVADGITTLPAERGIIQLASDAR</sequence>
<evidence type="ECO:0000313" key="2">
    <source>
        <dbReference type="Proteomes" id="UP001163223"/>
    </source>
</evidence>
<reference evidence="1" key="1">
    <citation type="submission" date="2022-11" db="EMBL/GenBank/DDBJ databases">
        <title>beta-Carotene-producing bacterium, Jeongeuplla avenae sp. nov., alleviates the salt stress of Arabidopsis seedlings.</title>
        <authorList>
            <person name="Jiang L."/>
            <person name="Lee J."/>
        </authorList>
    </citation>
    <scope>NUCLEOTIDE SEQUENCE</scope>
    <source>
        <strain evidence="1">DY_R2A_6</strain>
    </source>
</reference>
<name>A0ACD4NJ10_9HYPH</name>